<accession>A0A087TAK0</accession>
<dbReference type="OrthoDB" id="10006996at2759"/>
<organism evidence="1 2">
    <name type="scientific">Stegodyphus mimosarum</name>
    <name type="common">African social velvet spider</name>
    <dbReference type="NCBI Taxonomy" id="407821"/>
    <lineage>
        <taxon>Eukaryota</taxon>
        <taxon>Metazoa</taxon>
        <taxon>Ecdysozoa</taxon>
        <taxon>Arthropoda</taxon>
        <taxon>Chelicerata</taxon>
        <taxon>Arachnida</taxon>
        <taxon>Araneae</taxon>
        <taxon>Araneomorphae</taxon>
        <taxon>Entelegynae</taxon>
        <taxon>Eresoidea</taxon>
        <taxon>Eresidae</taxon>
        <taxon>Stegodyphus</taxon>
    </lineage>
</organism>
<reference evidence="1 2" key="1">
    <citation type="submission" date="2013-11" db="EMBL/GenBank/DDBJ databases">
        <title>Genome sequencing of Stegodyphus mimosarum.</title>
        <authorList>
            <person name="Bechsgaard J."/>
        </authorList>
    </citation>
    <scope>NUCLEOTIDE SEQUENCE [LARGE SCALE GENOMIC DNA]</scope>
</reference>
<feature type="non-terminal residue" evidence="1">
    <location>
        <position position="50"/>
    </location>
</feature>
<name>A0A087TAK0_STEMI</name>
<proteinExistence type="predicted"/>
<evidence type="ECO:0000313" key="2">
    <source>
        <dbReference type="Proteomes" id="UP000054359"/>
    </source>
</evidence>
<dbReference type="Gene3D" id="2.60.40.10">
    <property type="entry name" value="Immunoglobulins"/>
    <property type="match status" value="1"/>
</dbReference>
<dbReference type="InterPro" id="IPR036179">
    <property type="entry name" value="Ig-like_dom_sf"/>
</dbReference>
<sequence>MESRAFFNSTASPAFLRIEEIRKEDEGVYRCRVEYRRARTETMDMMLAVI</sequence>
<dbReference type="Proteomes" id="UP000054359">
    <property type="component" value="Unassembled WGS sequence"/>
</dbReference>
<dbReference type="AlphaFoldDB" id="A0A087TAK0"/>
<dbReference type="STRING" id="407821.A0A087TAK0"/>
<gene>
    <name evidence="1" type="ORF">X975_06012</name>
</gene>
<evidence type="ECO:0000313" key="1">
    <source>
        <dbReference type="EMBL" id="KFM62139.1"/>
    </source>
</evidence>
<dbReference type="InterPro" id="IPR013783">
    <property type="entry name" value="Ig-like_fold"/>
</dbReference>
<keyword evidence="2" id="KW-1185">Reference proteome</keyword>
<protein>
    <submittedName>
        <fullName evidence="1">Uncharacterized protein</fullName>
    </submittedName>
</protein>
<dbReference type="EMBL" id="KK114310">
    <property type="protein sequence ID" value="KFM62139.1"/>
    <property type="molecule type" value="Genomic_DNA"/>
</dbReference>
<dbReference type="SUPFAM" id="SSF48726">
    <property type="entry name" value="Immunoglobulin"/>
    <property type="match status" value="1"/>
</dbReference>
<dbReference type="CDD" id="cd00096">
    <property type="entry name" value="Ig"/>
    <property type="match status" value="1"/>
</dbReference>